<gene>
    <name evidence="3" type="ORF">FNF27_07504</name>
</gene>
<evidence type="ECO:0000256" key="1">
    <source>
        <dbReference type="SAM" id="MobiDB-lite"/>
    </source>
</evidence>
<feature type="transmembrane region" description="Helical" evidence="2">
    <location>
        <begin position="238"/>
        <end position="261"/>
    </location>
</feature>
<feature type="transmembrane region" description="Helical" evidence="2">
    <location>
        <begin position="149"/>
        <end position="170"/>
    </location>
</feature>
<keyword evidence="2" id="KW-1133">Transmembrane helix</keyword>
<evidence type="ECO:0008006" key="5">
    <source>
        <dbReference type="Google" id="ProtNLM"/>
    </source>
</evidence>
<dbReference type="AlphaFoldDB" id="A0A5A8DLT0"/>
<keyword evidence="2" id="KW-0812">Transmembrane</keyword>
<organism evidence="3 4">
    <name type="scientific">Cafeteria roenbergensis</name>
    <name type="common">Marine flagellate</name>
    <dbReference type="NCBI Taxonomy" id="33653"/>
    <lineage>
        <taxon>Eukaryota</taxon>
        <taxon>Sar</taxon>
        <taxon>Stramenopiles</taxon>
        <taxon>Bigyra</taxon>
        <taxon>Opalozoa</taxon>
        <taxon>Bicosoecida</taxon>
        <taxon>Cafeteriaceae</taxon>
        <taxon>Cafeteria</taxon>
    </lineage>
</organism>
<feature type="transmembrane region" description="Helical" evidence="2">
    <location>
        <begin position="63"/>
        <end position="82"/>
    </location>
</feature>
<name>A0A5A8DLT0_CAFRO</name>
<protein>
    <recommendedName>
        <fullName evidence="5">Transmembrane protein</fullName>
    </recommendedName>
</protein>
<dbReference type="Proteomes" id="UP000322899">
    <property type="component" value="Unassembled WGS sequence"/>
</dbReference>
<proteinExistence type="predicted"/>
<evidence type="ECO:0000313" key="4">
    <source>
        <dbReference type="Proteomes" id="UP000322899"/>
    </source>
</evidence>
<sequence length="313" mass="33824">MAAEVKDWGTKPRKSSMFVADENPAYGMDLGSTKREFRKRASVVGAKAITMSKKTAKAFRNRPYQSAVVFLSLLNVVLLFAATTDQPWYAQNLETEVGVTRTVMTWNRLQVCEGVTGNVRTANRSREVCSVVFLADIRLDQDYIRQAGWSGFACNLVSLPLLGTALYLSYLARVGRSADVPSPCRRCLGQWFSPAAMHALTCIILVSGFGSFSSIMLSNLPSDPTQLNPKFQTGPNDVGGFSTAYGLSVTVFLFELVCIGLSAGCAQEEDRNPDDYTDAPVGGFPPQRGAEAATVLADVFGQAGAQPGNPFES</sequence>
<dbReference type="EMBL" id="VLTO01000088">
    <property type="protein sequence ID" value="KAA0166342.1"/>
    <property type="molecule type" value="Genomic_DNA"/>
</dbReference>
<feature type="transmembrane region" description="Helical" evidence="2">
    <location>
        <begin position="191"/>
        <end position="218"/>
    </location>
</feature>
<evidence type="ECO:0000256" key="2">
    <source>
        <dbReference type="SAM" id="Phobius"/>
    </source>
</evidence>
<keyword evidence="2" id="KW-0472">Membrane</keyword>
<accession>A0A5A8DLT0</accession>
<reference evidence="3 4" key="1">
    <citation type="submission" date="2019-07" db="EMBL/GenBank/DDBJ databases">
        <title>Genomes of Cafeteria roenbergensis.</title>
        <authorList>
            <person name="Fischer M.G."/>
            <person name="Hackl T."/>
            <person name="Roman M."/>
        </authorList>
    </citation>
    <scope>NUCLEOTIDE SEQUENCE [LARGE SCALE GENOMIC DNA]</scope>
    <source>
        <strain evidence="3 4">E4-10P</strain>
    </source>
</reference>
<feature type="region of interest" description="Disordered" evidence="1">
    <location>
        <begin position="269"/>
        <end position="288"/>
    </location>
</feature>
<comment type="caution">
    <text evidence="3">The sequence shown here is derived from an EMBL/GenBank/DDBJ whole genome shotgun (WGS) entry which is preliminary data.</text>
</comment>
<evidence type="ECO:0000313" key="3">
    <source>
        <dbReference type="EMBL" id="KAA0166342.1"/>
    </source>
</evidence>